<dbReference type="GO" id="GO:0097504">
    <property type="term" value="C:Gemini of Cajal bodies"/>
    <property type="evidence" value="ECO:0007669"/>
    <property type="project" value="UniProtKB-SubCell"/>
</dbReference>
<keyword evidence="6" id="KW-0508">mRNA splicing</keyword>
<proteinExistence type="inferred from homology"/>
<protein>
    <recommendedName>
        <fullName evidence="10">Tudor domain-containing protein</fullName>
    </recommendedName>
</protein>
<feature type="compositionally biased region" description="Basic residues" evidence="9">
    <location>
        <begin position="42"/>
        <end position="55"/>
    </location>
</feature>
<evidence type="ECO:0000313" key="11">
    <source>
        <dbReference type="EMBL" id="KAH3838080.1"/>
    </source>
</evidence>
<dbReference type="PROSITE" id="PS50304">
    <property type="entry name" value="TUDOR"/>
    <property type="match status" value="1"/>
</dbReference>
<dbReference type="GO" id="GO:0006397">
    <property type="term" value="P:mRNA processing"/>
    <property type="evidence" value="ECO:0007669"/>
    <property type="project" value="UniProtKB-KW"/>
</dbReference>
<dbReference type="Gene3D" id="2.30.30.140">
    <property type="match status" value="1"/>
</dbReference>
<evidence type="ECO:0000256" key="6">
    <source>
        <dbReference type="ARBA" id="ARBA00023187"/>
    </source>
</evidence>
<sequence length="131" mass="14840">MIEKVKTTDNSPKLLTDALHTTEKQSNGLDLTEQVASSAGKMKGKKKKKRNKNKKQIQWKQGDLCRAKYTEDGCVYDAEIISIDDACGTCTVRYLNYENEEEQDLKNLQQPKRRSLAAKSLEQSEAEVQLS</sequence>
<dbReference type="GO" id="GO:0003723">
    <property type="term" value="F:RNA binding"/>
    <property type="evidence" value="ECO:0007669"/>
    <property type="project" value="InterPro"/>
</dbReference>
<evidence type="ECO:0000313" key="12">
    <source>
        <dbReference type="Proteomes" id="UP000828390"/>
    </source>
</evidence>
<evidence type="ECO:0000256" key="1">
    <source>
        <dbReference type="ARBA" id="ARBA00004216"/>
    </source>
</evidence>
<evidence type="ECO:0000259" key="10">
    <source>
        <dbReference type="PROSITE" id="PS50304"/>
    </source>
</evidence>
<dbReference type="InterPro" id="IPR002999">
    <property type="entry name" value="Tudor"/>
</dbReference>
<dbReference type="GO" id="GO:0015030">
    <property type="term" value="C:Cajal body"/>
    <property type="evidence" value="ECO:0007669"/>
    <property type="project" value="UniProtKB-SubCell"/>
</dbReference>
<reference evidence="11" key="1">
    <citation type="journal article" date="2019" name="bioRxiv">
        <title>The Genome of the Zebra Mussel, Dreissena polymorpha: A Resource for Invasive Species Research.</title>
        <authorList>
            <person name="McCartney M.A."/>
            <person name="Auch B."/>
            <person name="Kono T."/>
            <person name="Mallez S."/>
            <person name="Zhang Y."/>
            <person name="Obille A."/>
            <person name="Becker A."/>
            <person name="Abrahante J.E."/>
            <person name="Garbe J."/>
            <person name="Badalamenti J.P."/>
            <person name="Herman A."/>
            <person name="Mangelson H."/>
            <person name="Liachko I."/>
            <person name="Sullivan S."/>
            <person name="Sone E.D."/>
            <person name="Koren S."/>
            <person name="Silverstein K.A.T."/>
            <person name="Beckman K.B."/>
            <person name="Gohl D.M."/>
        </authorList>
    </citation>
    <scope>NUCLEOTIDE SEQUENCE</scope>
    <source>
        <strain evidence="11">Duluth1</strain>
        <tissue evidence="11">Whole animal</tissue>
    </source>
</reference>
<feature type="compositionally biased region" description="Polar residues" evidence="9">
    <location>
        <begin position="24"/>
        <end position="37"/>
    </location>
</feature>
<dbReference type="SUPFAM" id="SSF63748">
    <property type="entry name" value="Tudor/PWWP/MBT"/>
    <property type="match status" value="1"/>
</dbReference>
<comment type="caution">
    <text evidence="11">The sequence shown here is derived from an EMBL/GenBank/DDBJ whole genome shotgun (WGS) entry which is preliminary data.</text>
</comment>
<dbReference type="PANTHER" id="PTHR39267">
    <property type="entry name" value="SURVIVAL MOTOR NEURON-LIKE PROTEIN 1"/>
    <property type="match status" value="1"/>
</dbReference>
<dbReference type="EMBL" id="JAIWYP010000004">
    <property type="protein sequence ID" value="KAH3838080.1"/>
    <property type="molecule type" value="Genomic_DNA"/>
</dbReference>
<feature type="domain" description="Tudor" evidence="10">
    <location>
        <begin position="58"/>
        <end position="118"/>
    </location>
</feature>
<accession>A0A9D4QPY8</accession>
<organism evidence="11 12">
    <name type="scientific">Dreissena polymorpha</name>
    <name type="common">Zebra mussel</name>
    <name type="synonym">Mytilus polymorpha</name>
    <dbReference type="NCBI Taxonomy" id="45954"/>
    <lineage>
        <taxon>Eukaryota</taxon>
        <taxon>Metazoa</taxon>
        <taxon>Spiralia</taxon>
        <taxon>Lophotrochozoa</taxon>
        <taxon>Mollusca</taxon>
        <taxon>Bivalvia</taxon>
        <taxon>Autobranchia</taxon>
        <taxon>Heteroconchia</taxon>
        <taxon>Euheterodonta</taxon>
        <taxon>Imparidentia</taxon>
        <taxon>Neoheterodontei</taxon>
        <taxon>Myida</taxon>
        <taxon>Dreissenoidea</taxon>
        <taxon>Dreissenidae</taxon>
        <taxon>Dreissena</taxon>
    </lineage>
</organism>
<keyword evidence="5" id="KW-0507">mRNA processing</keyword>
<gene>
    <name evidence="11" type="ORF">DPMN_111486</name>
</gene>
<feature type="region of interest" description="Disordered" evidence="9">
    <location>
        <begin position="105"/>
        <end position="131"/>
    </location>
</feature>
<dbReference type="Proteomes" id="UP000828390">
    <property type="component" value="Unassembled WGS sequence"/>
</dbReference>
<dbReference type="CDD" id="cd20398">
    <property type="entry name" value="Tudor_SMN"/>
    <property type="match status" value="1"/>
</dbReference>
<evidence type="ECO:0000256" key="7">
    <source>
        <dbReference type="ARBA" id="ARBA00023242"/>
    </source>
</evidence>
<name>A0A9D4QPY8_DREPO</name>
<evidence type="ECO:0000256" key="4">
    <source>
        <dbReference type="ARBA" id="ARBA00022490"/>
    </source>
</evidence>
<evidence type="ECO:0000256" key="5">
    <source>
        <dbReference type="ARBA" id="ARBA00022664"/>
    </source>
</evidence>
<dbReference type="InterPro" id="IPR040424">
    <property type="entry name" value="Smn1"/>
</dbReference>
<dbReference type="InterPro" id="IPR047298">
    <property type="entry name" value="Tudor_SMN_eumet"/>
</dbReference>
<dbReference type="InterPro" id="IPR010304">
    <property type="entry name" value="SMN_Tudor"/>
</dbReference>
<evidence type="ECO:0000256" key="2">
    <source>
        <dbReference type="ARBA" id="ARBA00004408"/>
    </source>
</evidence>
<evidence type="ECO:0000256" key="9">
    <source>
        <dbReference type="SAM" id="MobiDB-lite"/>
    </source>
</evidence>
<dbReference type="Pfam" id="PF06003">
    <property type="entry name" value="SMN_Tudor"/>
    <property type="match status" value="1"/>
</dbReference>
<evidence type="ECO:0000256" key="3">
    <source>
        <dbReference type="ARBA" id="ARBA00005371"/>
    </source>
</evidence>
<keyword evidence="4" id="KW-0963">Cytoplasm</keyword>
<evidence type="ECO:0000256" key="8">
    <source>
        <dbReference type="ARBA" id="ARBA00034695"/>
    </source>
</evidence>
<reference evidence="11" key="2">
    <citation type="submission" date="2020-11" db="EMBL/GenBank/DDBJ databases">
        <authorList>
            <person name="McCartney M.A."/>
            <person name="Auch B."/>
            <person name="Kono T."/>
            <person name="Mallez S."/>
            <person name="Becker A."/>
            <person name="Gohl D.M."/>
            <person name="Silverstein K.A.T."/>
            <person name="Koren S."/>
            <person name="Bechman K.B."/>
            <person name="Herman A."/>
            <person name="Abrahante J.E."/>
            <person name="Garbe J."/>
        </authorList>
    </citation>
    <scope>NUCLEOTIDE SEQUENCE</scope>
    <source>
        <strain evidence="11">Duluth1</strain>
        <tissue evidence="11">Whole animal</tissue>
    </source>
</reference>
<keyword evidence="12" id="KW-1185">Reference proteome</keyword>
<dbReference type="PANTHER" id="PTHR39267:SF1">
    <property type="entry name" value="SURVIVAL MOTOR NEURON PROTEIN"/>
    <property type="match status" value="1"/>
</dbReference>
<keyword evidence="7" id="KW-0539">Nucleus</keyword>
<dbReference type="SMART" id="SM00333">
    <property type="entry name" value="TUDOR"/>
    <property type="match status" value="1"/>
</dbReference>
<dbReference type="GO" id="GO:0008380">
    <property type="term" value="P:RNA splicing"/>
    <property type="evidence" value="ECO:0007669"/>
    <property type="project" value="UniProtKB-KW"/>
</dbReference>
<comment type="subcellular location">
    <subcellularLocation>
        <location evidence="1">Cytoplasm</location>
        <location evidence="1">Myofibril</location>
        <location evidence="1">Sarcomere</location>
        <location evidence="1">Z line</location>
    </subcellularLocation>
    <subcellularLocation>
        <location evidence="2">Nucleus</location>
        <location evidence="2">Cajal body</location>
    </subcellularLocation>
    <subcellularLocation>
        <location evidence="8">Nucleus</location>
        <location evidence="8">Gem</location>
    </subcellularLocation>
</comment>
<dbReference type="GO" id="GO:0030018">
    <property type="term" value="C:Z disc"/>
    <property type="evidence" value="ECO:0007669"/>
    <property type="project" value="UniProtKB-SubCell"/>
</dbReference>
<comment type="similarity">
    <text evidence="3">Belongs to the SMN family.</text>
</comment>
<dbReference type="AlphaFoldDB" id="A0A9D4QPY8"/>
<feature type="region of interest" description="Disordered" evidence="9">
    <location>
        <begin position="20"/>
        <end position="55"/>
    </location>
</feature>